<reference evidence="2 3" key="1">
    <citation type="submission" date="2019-04" db="EMBL/GenBank/DDBJ databases">
        <title>An improved genome assembly and genetic linkage map for asparagus bean, Vigna unguiculata ssp. sesquipedialis.</title>
        <authorList>
            <person name="Xia Q."/>
            <person name="Zhang R."/>
            <person name="Dong Y."/>
        </authorList>
    </citation>
    <scope>NUCLEOTIDE SEQUENCE [LARGE SCALE GENOMIC DNA]</scope>
    <source>
        <tissue evidence="2">Leaf</tissue>
    </source>
</reference>
<dbReference type="EMBL" id="CP039346">
    <property type="protein sequence ID" value="QCD82124.1"/>
    <property type="molecule type" value="Genomic_DNA"/>
</dbReference>
<evidence type="ECO:0000313" key="2">
    <source>
        <dbReference type="EMBL" id="QCD82124.1"/>
    </source>
</evidence>
<feature type="compositionally biased region" description="Basic and acidic residues" evidence="1">
    <location>
        <begin position="66"/>
        <end position="128"/>
    </location>
</feature>
<dbReference type="AlphaFoldDB" id="A0A4D6L117"/>
<proteinExistence type="predicted"/>
<feature type="compositionally biased region" description="Basic and acidic residues" evidence="1">
    <location>
        <begin position="136"/>
        <end position="155"/>
    </location>
</feature>
<accession>A0A4D6L117</accession>
<feature type="region of interest" description="Disordered" evidence="1">
    <location>
        <begin position="58"/>
        <end position="180"/>
    </location>
</feature>
<evidence type="ECO:0000256" key="1">
    <source>
        <dbReference type="SAM" id="MobiDB-lite"/>
    </source>
</evidence>
<feature type="compositionally biased region" description="Low complexity" evidence="1">
    <location>
        <begin position="163"/>
        <end position="172"/>
    </location>
</feature>
<keyword evidence="3" id="KW-1185">Reference proteome</keyword>
<name>A0A4D6L117_VIGUN</name>
<sequence length="210" mass="22574">MNMVTLARLNGEFHLFVIHKMCEPEIIEMLEYFSHDGDGVESGGNDINMVDIMSEKETADGVPEPESVHEGEGDRGDETEREGDSDKGVQSVHEGEGDKGVQSVHEGDLNKGDDGGVELHAEHDKGEDEVVEVNEAEGHDGGQSGKEVDVEKEVEADLEEGVESWNDSGPNDSSDDSQVGTAGLVYINVEGDVEDDHEELVGNIEVEVGG</sequence>
<protein>
    <submittedName>
        <fullName evidence="2">Uncharacterized protein</fullName>
    </submittedName>
</protein>
<organism evidence="2 3">
    <name type="scientific">Vigna unguiculata</name>
    <name type="common">Cowpea</name>
    <dbReference type="NCBI Taxonomy" id="3917"/>
    <lineage>
        <taxon>Eukaryota</taxon>
        <taxon>Viridiplantae</taxon>
        <taxon>Streptophyta</taxon>
        <taxon>Embryophyta</taxon>
        <taxon>Tracheophyta</taxon>
        <taxon>Spermatophyta</taxon>
        <taxon>Magnoliopsida</taxon>
        <taxon>eudicotyledons</taxon>
        <taxon>Gunneridae</taxon>
        <taxon>Pentapetalae</taxon>
        <taxon>rosids</taxon>
        <taxon>fabids</taxon>
        <taxon>Fabales</taxon>
        <taxon>Fabaceae</taxon>
        <taxon>Papilionoideae</taxon>
        <taxon>50 kb inversion clade</taxon>
        <taxon>NPAAA clade</taxon>
        <taxon>indigoferoid/millettioid clade</taxon>
        <taxon>Phaseoleae</taxon>
        <taxon>Vigna</taxon>
    </lineage>
</organism>
<gene>
    <name evidence="2" type="ORF">DEO72_LG2g2457</name>
</gene>
<dbReference type="Proteomes" id="UP000501690">
    <property type="component" value="Linkage Group LG2"/>
</dbReference>
<evidence type="ECO:0000313" key="3">
    <source>
        <dbReference type="Proteomes" id="UP000501690"/>
    </source>
</evidence>